<reference evidence="1" key="2">
    <citation type="journal article" date="2015" name="Data Brief">
        <title>Shoot transcriptome of the giant reed, Arundo donax.</title>
        <authorList>
            <person name="Barrero R.A."/>
            <person name="Guerrero F.D."/>
            <person name="Moolhuijzen P."/>
            <person name="Goolsby J.A."/>
            <person name="Tidwell J."/>
            <person name="Bellgard S.E."/>
            <person name="Bellgard M.I."/>
        </authorList>
    </citation>
    <scope>NUCLEOTIDE SEQUENCE</scope>
    <source>
        <tissue evidence="1">Shoot tissue taken approximately 20 cm above the soil surface</tissue>
    </source>
</reference>
<evidence type="ECO:0000313" key="1">
    <source>
        <dbReference type="EMBL" id="JAE15647.1"/>
    </source>
</evidence>
<protein>
    <submittedName>
        <fullName evidence="1">Uncharacterized protein</fullName>
    </submittedName>
</protein>
<organism evidence="1">
    <name type="scientific">Arundo donax</name>
    <name type="common">Giant reed</name>
    <name type="synonym">Donax arundinaceus</name>
    <dbReference type="NCBI Taxonomy" id="35708"/>
    <lineage>
        <taxon>Eukaryota</taxon>
        <taxon>Viridiplantae</taxon>
        <taxon>Streptophyta</taxon>
        <taxon>Embryophyta</taxon>
        <taxon>Tracheophyta</taxon>
        <taxon>Spermatophyta</taxon>
        <taxon>Magnoliopsida</taxon>
        <taxon>Liliopsida</taxon>
        <taxon>Poales</taxon>
        <taxon>Poaceae</taxon>
        <taxon>PACMAD clade</taxon>
        <taxon>Arundinoideae</taxon>
        <taxon>Arundineae</taxon>
        <taxon>Arundo</taxon>
    </lineage>
</organism>
<dbReference type="EMBL" id="GBRH01182249">
    <property type="protein sequence ID" value="JAE15647.1"/>
    <property type="molecule type" value="Transcribed_RNA"/>
</dbReference>
<sequence length="16" mass="1614">MPTATPRTAPSSSPRG</sequence>
<proteinExistence type="predicted"/>
<reference evidence="1" key="1">
    <citation type="submission" date="2014-09" db="EMBL/GenBank/DDBJ databases">
        <authorList>
            <person name="Magalhaes I.L.F."/>
            <person name="Oliveira U."/>
            <person name="Santos F.R."/>
            <person name="Vidigal T.H.D.A."/>
            <person name="Brescovit A.D."/>
            <person name="Santos A.J."/>
        </authorList>
    </citation>
    <scope>NUCLEOTIDE SEQUENCE</scope>
    <source>
        <tissue evidence="1">Shoot tissue taken approximately 20 cm above the soil surface</tissue>
    </source>
</reference>
<accession>A0A0A9FTS6</accession>
<name>A0A0A9FTS6_ARUDO</name>
<dbReference type="AlphaFoldDB" id="A0A0A9FTS6"/>